<feature type="transmembrane region" description="Helical" evidence="1">
    <location>
        <begin position="12"/>
        <end position="34"/>
    </location>
</feature>
<feature type="transmembrane region" description="Helical" evidence="1">
    <location>
        <begin position="190"/>
        <end position="210"/>
    </location>
</feature>
<keyword evidence="1" id="KW-0472">Membrane</keyword>
<feature type="transmembrane region" description="Helical" evidence="1">
    <location>
        <begin position="40"/>
        <end position="65"/>
    </location>
</feature>
<organism evidence="2 3">
    <name type="scientific">Taurinivorans muris</name>
    <dbReference type="NCBI Taxonomy" id="2787751"/>
    <lineage>
        <taxon>Bacteria</taxon>
        <taxon>Pseudomonadati</taxon>
        <taxon>Thermodesulfobacteriota</taxon>
        <taxon>Desulfovibrionia</taxon>
        <taxon>Desulfovibrionales</taxon>
        <taxon>Desulfovibrionaceae</taxon>
        <taxon>Taurinivorans</taxon>
    </lineage>
</organism>
<feature type="transmembrane region" description="Helical" evidence="1">
    <location>
        <begin position="216"/>
        <end position="240"/>
    </location>
</feature>
<gene>
    <name evidence="2" type="ORF">JBF11_05095</name>
</gene>
<evidence type="ECO:0000313" key="3">
    <source>
        <dbReference type="Proteomes" id="UP001058120"/>
    </source>
</evidence>
<name>A0ABY5Y3P2_9BACT</name>
<keyword evidence="1" id="KW-0812">Transmembrane</keyword>
<evidence type="ECO:0000313" key="2">
    <source>
        <dbReference type="EMBL" id="UWX06685.1"/>
    </source>
</evidence>
<accession>A0ABY5Y3P2</accession>
<proteinExistence type="predicted"/>
<feature type="transmembrane region" description="Helical" evidence="1">
    <location>
        <begin position="72"/>
        <end position="90"/>
    </location>
</feature>
<protein>
    <submittedName>
        <fullName evidence="2">Uncharacterized protein</fullName>
    </submittedName>
</protein>
<keyword evidence="1" id="KW-1133">Transmembrane helix</keyword>
<evidence type="ECO:0000256" key="1">
    <source>
        <dbReference type="SAM" id="Phobius"/>
    </source>
</evidence>
<feature type="transmembrane region" description="Helical" evidence="1">
    <location>
        <begin position="96"/>
        <end position="116"/>
    </location>
</feature>
<reference evidence="2" key="1">
    <citation type="submission" date="2020-12" db="EMBL/GenBank/DDBJ databases">
        <title>Taurinivorans muris gen. nov., sp. nov., fundamental and realized metabolic niche of a ubiquitous sulfidogenic bacterium in the murine intestine.</title>
        <authorList>
            <person name="Ye H."/>
            <person name="Hanson B.T."/>
            <person name="Loy A."/>
        </authorList>
    </citation>
    <scope>NUCLEOTIDE SEQUENCE</scope>
    <source>
        <strain evidence="2">LT0009</strain>
    </source>
</reference>
<sequence>MITTYLVKRWGAFVGGIFAGLPIFSGPISFFITYEQGAEFALLASYNSLIGLLGCTVTALVYAWIAVFGGKWWLALPCSVAAYFCIGYFLHYLPQFSPFVILLACGAFFIASLLLPRPKLESYKTTRPRWIIWVQILFGSFMVYGVTESAHFLGPQWSGNISCFPIMIVVIAPFTHIANGVYTTVAVLRGFTAGWLGTAVFACTVMLTVLHYHISFVYILAGGLSCASTVLYSLLVVYAGKRMKGSVALF</sequence>
<feature type="transmembrane region" description="Helical" evidence="1">
    <location>
        <begin position="128"/>
        <end position="147"/>
    </location>
</feature>
<keyword evidence="3" id="KW-1185">Reference proteome</keyword>
<dbReference type="Proteomes" id="UP001058120">
    <property type="component" value="Chromosome"/>
</dbReference>
<dbReference type="RefSeq" id="WP_334316297.1">
    <property type="nucleotide sequence ID" value="NZ_CP065938.1"/>
</dbReference>
<feature type="transmembrane region" description="Helical" evidence="1">
    <location>
        <begin position="159"/>
        <end position="178"/>
    </location>
</feature>
<dbReference type="EMBL" id="CP065938">
    <property type="protein sequence ID" value="UWX06685.1"/>
    <property type="molecule type" value="Genomic_DNA"/>
</dbReference>